<dbReference type="Gene3D" id="3.40.50.720">
    <property type="entry name" value="NAD(P)-binding Rossmann-like Domain"/>
    <property type="match status" value="1"/>
</dbReference>
<dbReference type="FunFam" id="3.40.50.720:FF:000087">
    <property type="entry name" value="alpha-aminoadipic semialdehyde synthase, mitochondrial"/>
    <property type="match status" value="1"/>
</dbReference>
<dbReference type="SMART" id="SM01003">
    <property type="entry name" value="AlaDh_PNT_N"/>
    <property type="match status" value="1"/>
</dbReference>
<dbReference type="GO" id="GO:0004753">
    <property type="term" value="F:saccharopine dehydrogenase activity"/>
    <property type="evidence" value="ECO:0007669"/>
    <property type="project" value="TreeGrafter"/>
</dbReference>
<dbReference type="Pfam" id="PF05222">
    <property type="entry name" value="AlaDh_PNT_N"/>
    <property type="match status" value="1"/>
</dbReference>
<dbReference type="InterPro" id="IPR007886">
    <property type="entry name" value="AlaDH/PNT_N"/>
</dbReference>
<reference evidence="4 5" key="1">
    <citation type="journal article" date="2018" name="MBio">
        <title>Comparative Genomics Reveals the Core Gene Toolbox for the Fungus-Insect Symbiosis.</title>
        <authorList>
            <person name="Wang Y."/>
            <person name="Stata M."/>
            <person name="Wang W."/>
            <person name="Stajich J.E."/>
            <person name="White M.M."/>
            <person name="Moncalvo J.M."/>
        </authorList>
    </citation>
    <scope>NUCLEOTIDE SEQUENCE [LARGE SCALE GENOMIC DNA]</scope>
    <source>
        <strain evidence="4 5">AUS-77-4</strain>
    </source>
</reference>
<dbReference type="GO" id="GO:0005737">
    <property type="term" value="C:cytoplasm"/>
    <property type="evidence" value="ECO:0007669"/>
    <property type="project" value="TreeGrafter"/>
</dbReference>
<dbReference type="Proteomes" id="UP000245699">
    <property type="component" value="Unassembled WGS sequence"/>
</dbReference>
<evidence type="ECO:0000259" key="3">
    <source>
        <dbReference type="SMART" id="SM01003"/>
    </source>
</evidence>
<keyword evidence="5" id="KW-1185">Reference proteome</keyword>
<evidence type="ECO:0000313" key="5">
    <source>
        <dbReference type="Proteomes" id="UP000245699"/>
    </source>
</evidence>
<comment type="caution">
    <text evidence="4">The sequence shown here is derived from an EMBL/GenBank/DDBJ whole genome shotgun (WGS) entry which is preliminary data.</text>
</comment>
<sequence length="353" mass="39825">MTTQVRLVLNAYKRSFNNSFQTAHLLKKKSPSIFSFYSTTTGHAPLSIGIRREDKNRWERRSPLTPAHVSKLIQETKTKVYVQPSKTRVYNDLSYERAGATISEDLSKSDIILGIKEVPISKIIPNKTYAMFSHTHKGQAYNARLLQTFLDKNIRIVDYELIRDPDTNARLVMFGKFAGYVGMLDGIHGLGQRMLARGFNSPFINVGLGHVYPLLNTIKFHLQQVGDLMKEYGVPKDFGPVVFTITGSGNVAKGAQEILECLPHEYIKPSELADFVKGYDGSFKYLNKVFGVKVTAEDYSDTKKCFKMKKISTQKQQDIVSLFNIVKDCRAVAFRLKISDGTVRKYVKLSGAT</sequence>
<evidence type="ECO:0000313" key="4">
    <source>
        <dbReference type="EMBL" id="PVU99315.1"/>
    </source>
</evidence>
<evidence type="ECO:0000256" key="2">
    <source>
        <dbReference type="ARBA" id="ARBA00023154"/>
    </source>
</evidence>
<dbReference type="InterPro" id="IPR051168">
    <property type="entry name" value="AASS"/>
</dbReference>
<protein>
    <recommendedName>
        <fullName evidence="3">Alanine dehydrogenase/pyridine nucleotide transhydrogenase N-terminal domain-containing protein</fullName>
    </recommendedName>
</protein>
<gene>
    <name evidence="4" type="ORF">BB559_000821</name>
</gene>
<feature type="domain" description="Alanine dehydrogenase/pyridine nucleotide transhydrogenase N-terminal" evidence="3">
    <location>
        <begin position="49"/>
        <end position="181"/>
    </location>
</feature>
<accession>A0A2T9Z3Z1</accession>
<keyword evidence="2" id="KW-0457">Lysine biosynthesis</keyword>
<evidence type="ECO:0000256" key="1">
    <source>
        <dbReference type="ARBA" id="ARBA00023002"/>
    </source>
</evidence>
<feature type="non-terminal residue" evidence="4">
    <location>
        <position position="353"/>
    </location>
</feature>
<dbReference type="EMBL" id="MBFT01000043">
    <property type="protein sequence ID" value="PVU99315.1"/>
    <property type="molecule type" value="Genomic_DNA"/>
</dbReference>
<dbReference type="PANTHER" id="PTHR11133:SF22">
    <property type="entry name" value="ALPHA-AMINOADIPIC SEMIALDEHYDE SYNTHASE, MITOCHONDRIAL"/>
    <property type="match status" value="1"/>
</dbReference>
<dbReference type="SUPFAM" id="SSF52283">
    <property type="entry name" value="Formate/glycerate dehydrogenase catalytic domain-like"/>
    <property type="match status" value="1"/>
</dbReference>
<organism evidence="4 5">
    <name type="scientific">Furculomyces boomerangus</name>
    <dbReference type="NCBI Taxonomy" id="61424"/>
    <lineage>
        <taxon>Eukaryota</taxon>
        <taxon>Fungi</taxon>
        <taxon>Fungi incertae sedis</taxon>
        <taxon>Zoopagomycota</taxon>
        <taxon>Kickxellomycotina</taxon>
        <taxon>Harpellomycetes</taxon>
        <taxon>Harpellales</taxon>
        <taxon>Harpellaceae</taxon>
        <taxon>Furculomyces</taxon>
    </lineage>
</organism>
<keyword evidence="2" id="KW-0028">Amino-acid biosynthesis</keyword>
<name>A0A2T9Z3Z1_9FUNG</name>
<dbReference type="GO" id="GO:0019878">
    <property type="term" value="P:lysine biosynthetic process via aminoadipic acid"/>
    <property type="evidence" value="ECO:0007669"/>
    <property type="project" value="TreeGrafter"/>
</dbReference>
<dbReference type="AlphaFoldDB" id="A0A2T9Z3Z1"/>
<dbReference type="PANTHER" id="PTHR11133">
    <property type="entry name" value="SACCHAROPINE DEHYDROGENASE"/>
    <property type="match status" value="1"/>
</dbReference>
<proteinExistence type="predicted"/>
<dbReference type="OrthoDB" id="10059875at2759"/>
<dbReference type="STRING" id="61424.A0A2T9Z3Z1"/>
<keyword evidence="1" id="KW-0560">Oxidoreductase</keyword>